<evidence type="ECO:0000256" key="3">
    <source>
        <dbReference type="SAM" id="MobiDB-lite"/>
    </source>
</evidence>
<proteinExistence type="predicted"/>
<dbReference type="PANTHER" id="PTHR36837">
    <property type="entry name" value="POLY(3-HYDROXYALKANOATE) POLYMERASE SUBUNIT PHAC"/>
    <property type="match status" value="1"/>
</dbReference>
<evidence type="ECO:0000259" key="4">
    <source>
        <dbReference type="Pfam" id="PF07167"/>
    </source>
</evidence>
<dbReference type="InterPro" id="IPR010941">
    <property type="entry name" value="PhaC_N"/>
</dbReference>
<dbReference type="Pfam" id="PF07167">
    <property type="entry name" value="PhaC_N"/>
    <property type="match status" value="1"/>
</dbReference>
<protein>
    <submittedName>
        <fullName evidence="5">Alpha/beta fold hydrolase</fullName>
    </submittedName>
</protein>
<keyword evidence="1" id="KW-0808">Transferase</keyword>
<dbReference type="InterPro" id="IPR051321">
    <property type="entry name" value="PHA/PHB_synthase"/>
</dbReference>
<evidence type="ECO:0000256" key="1">
    <source>
        <dbReference type="ARBA" id="ARBA00022679"/>
    </source>
</evidence>
<comment type="caution">
    <text evidence="5">The sequence shown here is derived from an EMBL/GenBank/DDBJ whole genome shotgun (WGS) entry which is preliminary data.</text>
</comment>
<evidence type="ECO:0000313" key="5">
    <source>
        <dbReference type="EMBL" id="RNM17038.1"/>
    </source>
</evidence>
<dbReference type="RefSeq" id="WP_123221377.1">
    <property type="nucleotide sequence ID" value="NZ_RJSF01000005.1"/>
</dbReference>
<feature type="region of interest" description="Disordered" evidence="3">
    <location>
        <begin position="533"/>
        <end position="564"/>
    </location>
</feature>
<dbReference type="InterPro" id="IPR029058">
    <property type="entry name" value="AB_hydrolase_fold"/>
</dbReference>
<dbReference type="SUPFAM" id="SSF53474">
    <property type="entry name" value="alpha/beta-Hydrolases"/>
    <property type="match status" value="1"/>
</dbReference>
<accession>A0A3N0GY18</accession>
<keyword evidence="6" id="KW-1185">Reference proteome</keyword>
<dbReference type="GO" id="GO:0042619">
    <property type="term" value="P:poly-hydroxybutyrate biosynthetic process"/>
    <property type="evidence" value="ECO:0007669"/>
    <property type="project" value="InterPro"/>
</dbReference>
<dbReference type="OrthoDB" id="7208816at2"/>
<organism evidence="5 6">
    <name type="scientific">Nocardioides pocheonensis</name>
    <dbReference type="NCBI Taxonomy" id="661485"/>
    <lineage>
        <taxon>Bacteria</taxon>
        <taxon>Bacillati</taxon>
        <taxon>Actinomycetota</taxon>
        <taxon>Actinomycetes</taxon>
        <taxon>Propionibacteriales</taxon>
        <taxon>Nocardioidaceae</taxon>
        <taxon>Nocardioides</taxon>
    </lineage>
</organism>
<sequence length="564" mass="61890">MGAMPPESSPDRDFDDIAAALAMQGANPLAGLTPPQVASAMFRWSLAYSRRPTLVLSQALQWGAEETRIVAGVSPIRPDAKDARFADPAWQHAAWRRLAQSYVLAGRIILSSVDELDLDAKSALRARFALGLLIDACAPTNALAGNPAALKKALATRGRSLYDGTRHFLYDVRNNRGMPSQVDSRPYRVGETVAVTKGAVVHRTEMFELIRYAPTTPRVHSLPTVVIPPQVNRYYFLDLAPGRSFVEHAVSTGIQTFLISWRNPGPEQRDWSLDDYAGACVEAMQVAAELCGVEQVNTIGFCAGGMTLAGVLSHLTATHADLINAATLAVTLLDTDVNNSLNMFVSRRTVAAAISRSRRKGVLDGRTLASVFAWLRPNDLVWKYWVSNYLMGNNPPAFDILAWNADSTNLPATLHAEFLHMWVDNVLMIPGSFEMLGTPIDLTQVKNDLYVVGALTDHLVPWQSAYAAARVMAGDVRFVLSNSGHIQALVNPPGNPKASFLTNDDNPDDVEAWYRSASRNTGSWWEDWTRWTAERSGEPRPRPRRLGNRSHPVLESAPGSYVHG</sequence>
<evidence type="ECO:0000313" key="6">
    <source>
        <dbReference type="Proteomes" id="UP000279994"/>
    </source>
</evidence>
<dbReference type="GO" id="GO:0016746">
    <property type="term" value="F:acyltransferase activity"/>
    <property type="evidence" value="ECO:0007669"/>
    <property type="project" value="UniProtKB-KW"/>
</dbReference>
<dbReference type="AlphaFoldDB" id="A0A3N0GY18"/>
<keyword evidence="5" id="KW-0378">Hydrolase</keyword>
<dbReference type="Proteomes" id="UP000279994">
    <property type="component" value="Unassembled WGS sequence"/>
</dbReference>
<name>A0A3N0GY18_9ACTN</name>
<dbReference type="Gene3D" id="3.40.50.1820">
    <property type="entry name" value="alpha/beta hydrolase"/>
    <property type="match status" value="1"/>
</dbReference>
<dbReference type="PANTHER" id="PTHR36837:SF5">
    <property type="entry name" value="POLY-3-HYDROXYBUTYRATE SYNTHASE"/>
    <property type="match status" value="1"/>
</dbReference>
<reference evidence="5 6" key="1">
    <citation type="submission" date="2018-11" db="EMBL/GenBank/DDBJ databases">
        <authorList>
            <person name="Li F."/>
        </authorList>
    </citation>
    <scope>NUCLEOTIDE SEQUENCE [LARGE SCALE GENOMIC DNA]</scope>
    <source>
        <strain evidence="5 6">Gsoil 818</strain>
    </source>
</reference>
<feature type="domain" description="Poly-beta-hydroxybutyrate polymerase N-terminal" evidence="4">
    <location>
        <begin position="81"/>
        <end position="248"/>
    </location>
</feature>
<evidence type="ECO:0000256" key="2">
    <source>
        <dbReference type="ARBA" id="ARBA00023315"/>
    </source>
</evidence>
<keyword evidence="2" id="KW-0012">Acyltransferase</keyword>
<dbReference type="GO" id="GO:0016787">
    <property type="term" value="F:hydrolase activity"/>
    <property type="evidence" value="ECO:0007669"/>
    <property type="project" value="UniProtKB-KW"/>
</dbReference>
<dbReference type="EMBL" id="RJSF01000005">
    <property type="protein sequence ID" value="RNM17038.1"/>
    <property type="molecule type" value="Genomic_DNA"/>
</dbReference>
<gene>
    <name evidence="5" type="ORF">EFL26_02820</name>
</gene>